<evidence type="ECO:0000256" key="1">
    <source>
        <dbReference type="SAM" id="Coils"/>
    </source>
</evidence>
<dbReference type="AlphaFoldDB" id="A0A8I6SCR4"/>
<feature type="coiled-coil region" evidence="1">
    <location>
        <begin position="361"/>
        <end position="395"/>
    </location>
</feature>
<dbReference type="EnsemblMetazoa" id="XM_024224596.1">
    <property type="protein sequence ID" value="XP_024080364.1"/>
    <property type="gene ID" value="LOC106672843"/>
</dbReference>
<proteinExistence type="predicted"/>
<dbReference type="Proteomes" id="UP000494040">
    <property type="component" value="Unassembled WGS sequence"/>
</dbReference>
<dbReference type="OrthoDB" id="2121607at2759"/>
<name>A0A8I6SCR4_CIMLE</name>
<accession>A0A8I6SCR4</accession>
<keyword evidence="3" id="KW-1185">Reference proteome</keyword>
<protein>
    <submittedName>
        <fullName evidence="2">Uncharacterized protein</fullName>
    </submittedName>
</protein>
<dbReference type="RefSeq" id="XP_024080364.1">
    <property type="nucleotide sequence ID" value="XM_024224596.1"/>
</dbReference>
<organism evidence="2 3">
    <name type="scientific">Cimex lectularius</name>
    <name type="common">Bed bug</name>
    <name type="synonym">Acanthia lectularia</name>
    <dbReference type="NCBI Taxonomy" id="79782"/>
    <lineage>
        <taxon>Eukaryota</taxon>
        <taxon>Metazoa</taxon>
        <taxon>Ecdysozoa</taxon>
        <taxon>Arthropoda</taxon>
        <taxon>Hexapoda</taxon>
        <taxon>Insecta</taxon>
        <taxon>Pterygota</taxon>
        <taxon>Neoptera</taxon>
        <taxon>Paraneoptera</taxon>
        <taxon>Hemiptera</taxon>
        <taxon>Heteroptera</taxon>
        <taxon>Panheteroptera</taxon>
        <taxon>Cimicomorpha</taxon>
        <taxon>Cimicidae</taxon>
        <taxon>Cimex</taxon>
    </lineage>
</organism>
<keyword evidence="1" id="KW-0175">Coiled coil</keyword>
<dbReference type="OMA" id="HENNQMK"/>
<sequence>MGPDKTPSFRHLEEAQAELDRLKALEEELKQDLYETKKAKKVEDILILELQDEIEFLEKELRRKQAQTDFQDGRKNENKEIQALKDEVACLQTQLDEEVELEKTLIDGYTKKIALLKLKREEIFNIDELKNDIEKTKIENDKLKVELVSREEKIIVLVEMKEELKNLKGQIEEKTSEINQIKSHYEENKIELSTILQSLQDLRSSNLSLSSELASLKAGPVGDIHRGNSLFAEVEDYTSIMERKRTILENKYNKLKKLIQQQNSIITDLKIKNSNLQPKICLGRVSVEGAISKHKDEINALEVSITELDRRPYTPDLVFEGREENLKWMQTFIDIESRKALLADEQFRAVSSELYDLSCTVFRLEAESKALSQDISDLAAELKELHIQLESKEKEIKLTKPVQTEKSNKTVRFAEDPIK</sequence>
<reference evidence="2" key="1">
    <citation type="submission" date="2022-01" db="UniProtKB">
        <authorList>
            <consortium name="EnsemblMetazoa"/>
        </authorList>
    </citation>
    <scope>IDENTIFICATION</scope>
</reference>
<dbReference type="GeneID" id="106672843"/>
<evidence type="ECO:0000313" key="3">
    <source>
        <dbReference type="Proteomes" id="UP000494040"/>
    </source>
</evidence>
<dbReference type="CTD" id="33578"/>
<feature type="coiled-coil region" evidence="1">
    <location>
        <begin position="12"/>
        <end position="184"/>
    </location>
</feature>
<evidence type="ECO:0000313" key="2">
    <source>
        <dbReference type="EnsemblMetazoa" id="XP_024080364.1"/>
    </source>
</evidence>